<dbReference type="Pfam" id="PF13479">
    <property type="entry name" value="AAA_24"/>
    <property type="match status" value="1"/>
</dbReference>
<reference evidence="2" key="1">
    <citation type="journal article" date="2008" name="Science">
        <title>Genome of an endosymbiont coupling N2 fixation to cellulolysis within RT protist cells in termite gut.</title>
        <authorList>
            <person name="Hongoh Y."/>
            <person name="Sharma V.K."/>
            <person name="Prakash T."/>
            <person name="Noda S."/>
            <person name="Toh H."/>
            <person name="Taylor T.D."/>
            <person name="Kudo T."/>
            <person name="Sakaki Y."/>
            <person name="Toyoda A."/>
            <person name="Hattori M."/>
            <person name="Ohkuma M."/>
        </authorList>
    </citation>
    <scope>NUCLEOTIDE SEQUENCE [LARGE SCALE GENOMIC DNA]</scope>
    <source>
        <plasmid evidence="2">pCFPG3</plasmid>
    </source>
</reference>
<dbReference type="RefSeq" id="WP_012572970.1">
    <property type="nucleotide sequence ID" value="NC_011562.1"/>
</dbReference>
<dbReference type="EMBL" id="AP010659">
    <property type="protein sequence ID" value="BAG84098.1"/>
    <property type="molecule type" value="Genomic_DNA"/>
</dbReference>
<sequence length="250" mass="27583">MEAAIKEIKVIQPLLPSGVVRANKNENPRLMVLYGDPKAGKSTLCAMIPGALIIDLAEEYKYIDAMKVQISSIEKLFQLGKEIRNSKNKFPVIVIDNASLFYELVKPYGLSLYKDTAKGKYYQGSVEDIPFGGAWYWPRMAFMKVLEGFLGLCKSLVLVGHVKTGSGEDGTGDASMMTLDLPGQLRNAVLGAADTVGRLYRSRRQNILDLDGGGNALAQSRVPKLRGRQIVLGEADEKGMIKHNWNEVFE</sequence>
<geneLocation type="plasmid" evidence="1 2">
    <name>pCFPG3</name>
</geneLocation>
<dbReference type="OrthoDB" id="9553346at2"/>
<dbReference type="InterPro" id="IPR027417">
    <property type="entry name" value="P-loop_NTPase"/>
</dbReference>
<keyword evidence="2" id="KW-1185">Reference proteome</keyword>
<name>B6YSC6_AZOPC</name>
<gene>
    <name evidence="1" type="ordered locus">CFPG_P3-12</name>
</gene>
<dbReference type="KEGG" id="aps:CFPG_P3-12"/>
<dbReference type="AlphaFoldDB" id="B6YSC6"/>
<protein>
    <submittedName>
        <fullName evidence="1">Uncharacterized protein</fullName>
    </submittedName>
</protein>
<dbReference type="SUPFAM" id="SSF52540">
    <property type="entry name" value="P-loop containing nucleoside triphosphate hydrolases"/>
    <property type="match status" value="1"/>
</dbReference>
<evidence type="ECO:0000313" key="1">
    <source>
        <dbReference type="EMBL" id="BAG84098.1"/>
    </source>
</evidence>
<organism evidence="1 2">
    <name type="scientific">Azobacteroides pseudotrichonymphae genomovar. CFP2</name>
    <dbReference type="NCBI Taxonomy" id="511995"/>
    <lineage>
        <taxon>Bacteria</taxon>
        <taxon>Pseudomonadati</taxon>
        <taxon>Bacteroidota</taxon>
        <taxon>Bacteroidia</taxon>
        <taxon>Bacteroidales</taxon>
        <taxon>Candidatus Azobacteroides</taxon>
    </lineage>
</organism>
<dbReference type="Proteomes" id="UP000000723">
    <property type="component" value="Plasmid pCFPG3"/>
</dbReference>
<dbReference type="HOGENOM" id="CLU_1109652_0_0_10"/>
<proteinExistence type="predicted"/>
<keyword evidence="1" id="KW-0614">Plasmid</keyword>
<accession>B6YSC6</accession>
<evidence type="ECO:0000313" key="2">
    <source>
        <dbReference type="Proteomes" id="UP000000723"/>
    </source>
</evidence>